<dbReference type="RefSeq" id="WP_110784415.1">
    <property type="nucleotide sequence ID" value="NZ_QKQS01000006.1"/>
</dbReference>
<name>A0A323UZB0_RHOPL</name>
<protein>
    <submittedName>
        <fullName evidence="1">DUF2267 domain-containing protein</fullName>
    </submittedName>
</protein>
<dbReference type="Proteomes" id="UP000248134">
    <property type="component" value="Unassembled WGS sequence"/>
</dbReference>
<proteinExistence type="predicted"/>
<evidence type="ECO:0000313" key="2">
    <source>
        <dbReference type="Proteomes" id="UP000248134"/>
    </source>
</evidence>
<comment type="caution">
    <text evidence="1">The sequence shown here is derived from an EMBL/GenBank/DDBJ whole genome shotgun (WGS) entry which is preliminary data.</text>
</comment>
<dbReference type="EMBL" id="QKQS01000006">
    <property type="protein sequence ID" value="PZA13238.1"/>
    <property type="molecule type" value="Genomic_DNA"/>
</dbReference>
<dbReference type="AlphaFoldDB" id="A0A323UZB0"/>
<organism evidence="1 2">
    <name type="scientific">Rhodopseudomonas palustris</name>
    <dbReference type="NCBI Taxonomy" id="1076"/>
    <lineage>
        <taxon>Bacteria</taxon>
        <taxon>Pseudomonadati</taxon>
        <taxon>Pseudomonadota</taxon>
        <taxon>Alphaproteobacteria</taxon>
        <taxon>Hyphomicrobiales</taxon>
        <taxon>Nitrobacteraceae</taxon>
        <taxon>Rhodopseudomonas</taxon>
    </lineage>
</organism>
<dbReference type="OrthoDB" id="7907231at2"/>
<evidence type="ECO:0000313" key="1">
    <source>
        <dbReference type="EMBL" id="PZA13238.1"/>
    </source>
</evidence>
<sequence length="123" mass="12802">MDELIERLADKAGLDRSVAGKTIGIILAFLRNEGPQQPVQALIDSIPGAEAAIEAADTSRSGLSRLIGGGGVMAMGTRLLGLGLSVSDIQTIARELFKAGRDRIGAEQMGAILEGTPGIRQFT</sequence>
<accession>A0A323UZB0</accession>
<reference evidence="1 2" key="1">
    <citation type="submission" date="2018-06" db="EMBL/GenBank/DDBJ databases">
        <title>Draft Whole-Genome Sequence of the purple photosynthetic bacterium Rhodospeudomonas palustris XCP.</title>
        <authorList>
            <person name="Rayyan A."/>
            <person name="Meyer T.E."/>
            <person name="Kyndt J.A."/>
        </authorList>
    </citation>
    <scope>NUCLEOTIDE SEQUENCE [LARGE SCALE GENOMIC DNA]</scope>
    <source>
        <strain evidence="1 2">XCP</strain>
    </source>
</reference>
<gene>
    <name evidence="1" type="ORF">DNX69_02345</name>
</gene>